<dbReference type="InterPro" id="IPR035965">
    <property type="entry name" value="PAS-like_dom_sf"/>
</dbReference>
<evidence type="ECO:0000259" key="1">
    <source>
        <dbReference type="Pfam" id="PF04282"/>
    </source>
</evidence>
<dbReference type="SUPFAM" id="SSF55785">
    <property type="entry name" value="PYP-like sensor domain (PAS domain)"/>
    <property type="match status" value="1"/>
</dbReference>
<dbReference type="Proteomes" id="UP000029579">
    <property type="component" value="Unassembled WGS sequence"/>
</dbReference>
<dbReference type="PANTHER" id="PTHR39966:SF3">
    <property type="entry name" value="DUF438 DOMAIN-CONTAINING PROTEIN"/>
    <property type="match status" value="1"/>
</dbReference>
<feature type="domain" description="DUF1858" evidence="2">
    <location>
        <begin position="3"/>
        <end position="56"/>
    </location>
</feature>
<reference evidence="3 4" key="1">
    <citation type="submission" date="2014-07" db="EMBL/GenBank/DDBJ databases">
        <authorList>
            <person name="McCorrison J."/>
            <person name="Sanka R."/>
            <person name="Torralba M."/>
            <person name="Gillis M."/>
            <person name="Haft D.H."/>
            <person name="Methe B."/>
            <person name="Sutton G."/>
            <person name="Nelson K.E."/>
        </authorList>
    </citation>
    <scope>NUCLEOTIDE SEQUENCE [LARGE SCALE GENOMIC DNA]</scope>
    <source>
        <strain evidence="3 4">S7-1-13</strain>
    </source>
</reference>
<dbReference type="Pfam" id="PF04282">
    <property type="entry name" value="DUF438"/>
    <property type="match status" value="1"/>
</dbReference>
<evidence type="ECO:0000313" key="3">
    <source>
        <dbReference type="EMBL" id="KGF05333.1"/>
    </source>
</evidence>
<evidence type="ECO:0000259" key="2">
    <source>
        <dbReference type="Pfam" id="PF08984"/>
    </source>
</evidence>
<dbReference type="InterPro" id="IPR007380">
    <property type="entry name" value="DUF438"/>
</dbReference>
<dbReference type="Pfam" id="PF08984">
    <property type="entry name" value="DUF1858"/>
    <property type="match status" value="1"/>
</dbReference>
<dbReference type="Gene3D" id="1.10.3910.10">
    <property type="entry name" value="SP0561-like"/>
    <property type="match status" value="1"/>
</dbReference>
<dbReference type="AlphaFoldDB" id="A0A095X696"/>
<dbReference type="OrthoDB" id="9769774at2"/>
<feature type="domain" description="DUF438" evidence="1">
    <location>
        <begin position="85"/>
        <end position="150"/>
    </location>
</feature>
<dbReference type="SUPFAM" id="SSF140683">
    <property type="entry name" value="SP0561-like"/>
    <property type="match status" value="1"/>
</dbReference>
<dbReference type="Pfam" id="PF13596">
    <property type="entry name" value="PAS_10"/>
    <property type="match status" value="1"/>
</dbReference>
<gene>
    <name evidence="3" type="ORF">HMPREF1630_00980</name>
</gene>
<dbReference type="InterPro" id="IPR015077">
    <property type="entry name" value="DUF1858"/>
</dbReference>
<comment type="caution">
    <text evidence="3">The sequence shown here is derived from an EMBL/GenBank/DDBJ whole genome shotgun (WGS) entry which is preliminary data.</text>
</comment>
<dbReference type="GO" id="GO:0005886">
    <property type="term" value="C:plasma membrane"/>
    <property type="evidence" value="ECO:0007669"/>
    <property type="project" value="TreeGrafter"/>
</dbReference>
<dbReference type="RefSeq" id="WP_037326203.1">
    <property type="nucleotide sequence ID" value="NZ_JRMW01000016.1"/>
</dbReference>
<organism evidence="3 4">
    <name type="scientific">Anaerococcus lactolyticus S7-1-13</name>
    <dbReference type="NCBI Taxonomy" id="1284686"/>
    <lineage>
        <taxon>Bacteria</taxon>
        <taxon>Bacillati</taxon>
        <taxon>Bacillota</taxon>
        <taxon>Tissierellia</taxon>
        <taxon>Tissierellales</taxon>
        <taxon>Peptoniphilaceae</taxon>
        <taxon>Anaerococcus</taxon>
    </lineage>
</organism>
<dbReference type="Gene3D" id="3.30.450.20">
    <property type="entry name" value="PAS domain"/>
    <property type="match status" value="1"/>
</dbReference>
<sequence length="441" mass="50723">MQIDINKVVYDLIKDNDKLKEDLIGLGFTGLKNPLMVKSLAKKVSLKRGAKMMGLSDYKEKLEALGYELCDSSQNPEALKRKDLIKSYLSRLSKGEDLEKVKADFKKNFEGVSSAEIMAAEEDLLASGIDKEEVRKLCDVHSALFHGSTETESKETTYEPGSFLEYFSKENDEVKKILERARKAIENDKELGEDIYKVFNHYRKKGDLIYPILKAKYNSPGPSDVMWAVDIEIANNIKKAIKLGKKDLLLESIKRAEEMTYKEENILYPLVFEKMSDDDLRLLYKDLGDYDHDLVAYETFEKSKSTSYEDGYINFSKGKMRVDQLEAMLDTLEIEITFVDENDISSYYNNHKGKKVFKRPESSLGREVYYCHPPQVEPIVRNLIGEFKAGKKDSFRIVKNIKGSDFAITYYAVRDKEGVYKGVLETVQDLSFYRDYLANKK</sequence>
<protein>
    <submittedName>
        <fullName evidence="3">Cation-binding protein</fullName>
    </submittedName>
</protein>
<proteinExistence type="predicted"/>
<dbReference type="PANTHER" id="PTHR39966">
    <property type="entry name" value="BLL2471 PROTEIN-RELATED"/>
    <property type="match status" value="1"/>
</dbReference>
<dbReference type="InterPro" id="IPR038062">
    <property type="entry name" value="ScdA-like_N_sf"/>
</dbReference>
<accession>A0A095X696</accession>
<evidence type="ECO:0000313" key="4">
    <source>
        <dbReference type="Proteomes" id="UP000029579"/>
    </source>
</evidence>
<dbReference type="EMBL" id="JRMW01000016">
    <property type="protein sequence ID" value="KGF05333.1"/>
    <property type="molecule type" value="Genomic_DNA"/>
</dbReference>
<dbReference type="eggNOG" id="COG2461">
    <property type="taxonomic scope" value="Bacteria"/>
</dbReference>
<name>A0A095X696_9FIRM</name>